<dbReference type="SUPFAM" id="SSF51395">
    <property type="entry name" value="FMN-linked oxidoreductases"/>
    <property type="match status" value="1"/>
</dbReference>
<keyword evidence="5" id="KW-0560">Oxidoreductase</keyword>
<dbReference type="InterPro" id="IPR012337">
    <property type="entry name" value="RNaseH-like_sf"/>
</dbReference>
<feature type="domain" description="RNase H type-1" evidence="7">
    <location>
        <begin position="43"/>
        <end position="163"/>
    </location>
</feature>
<dbReference type="InterPro" id="IPR044730">
    <property type="entry name" value="RNase_H-like_dom_plant"/>
</dbReference>
<dbReference type="InterPro" id="IPR036397">
    <property type="entry name" value="RNaseH_sf"/>
</dbReference>
<feature type="domain" description="DUS-like FMN-binding" evidence="6">
    <location>
        <begin position="194"/>
        <end position="364"/>
    </location>
</feature>
<dbReference type="Proteomes" id="UP000236291">
    <property type="component" value="Unassembled WGS sequence"/>
</dbReference>
<evidence type="ECO:0000313" key="9">
    <source>
        <dbReference type="Proteomes" id="UP000236291"/>
    </source>
</evidence>
<keyword evidence="3" id="KW-0288">FMN</keyword>
<comment type="caution">
    <text evidence="8">The sequence shown here is derived from an EMBL/GenBank/DDBJ whole genome shotgun (WGS) entry which is preliminary data.</text>
</comment>
<keyword evidence="2" id="KW-0285">Flavoprotein</keyword>
<evidence type="ECO:0000256" key="5">
    <source>
        <dbReference type="ARBA" id="ARBA00023002"/>
    </source>
</evidence>
<dbReference type="InterPro" id="IPR035587">
    <property type="entry name" value="DUS-like_FMN-bd"/>
</dbReference>
<proteinExistence type="predicted"/>
<reference evidence="8 9" key="1">
    <citation type="journal article" date="2014" name="Am. J. Bot.">
        <title>Genome assembly and annotation for red clover (Trifolium pratense; Fabaceae).</title>
        <authorList>
            <person name="Istvanek J."/>
            <person name="Jaros M."/>
            <person name="Krenek A."/>
            <person name="Repkova J."/>
        </authorList>
    </citation>
    <scope>NUCLEOTIDE SEQUENCE [LARGE SCALE GENOMIC DNA]</scope>
    <source>
        <strain evidence="9">cv. Tatra</strain>
        <tissue evidence="8">Young leaves</tissue>
    </source>
</reference>
<reference evidence="8 9" key="2">
    <citation type="journal article" date="2017" name="Front. Plant Sci.">
        <title>Gene Classification and Mining of Molecular Markers Useful in Red Clover (Trifolium pratense) Breeding.</title>
        <authorList>
            <person name="Istvanek J."/>
            <person name="Dluhosova J."/>
            <person name="Dluhos P."/>
            <person name="Patkova L."/>
            <person name="Nedelnik J."/>
            <person name="Repkova J."/>
        </authorList>
    </citation>
    <scope>NUCLEOTIDE SEQUENCE [LARGE SCALE GENOMIC DNA]</scope>
    <source>
        <strain evidence="9">cv. Tatra</strain>
        <tissue evidence="8">Young leaves</tissue>
    </source>
</reference>
<dbReference type="InterPro" id="IPR013785">
    <property type="entry name" value="Aldolase_TIM"/>
</dbReference>
<name>A0A2K3NL71_TRIPR</name>
<dbReference type="CDD" id="cd06222">
    <property type="entry name" value="RNase_H_like"/>
    <property type="match status" value="1"/>
</dbReference>
<dbReference type="GO" id="GO:0005737">
    <property type="term" value="C:cytoplasm"/>
    <property type="evidence" value="ECO:0007669"/>
    <property type="project" value="TreeGrafter"/>
</dbReference>
<dbReference type="InterPro" id="IPR052582">
    <property type="entry name" value="tRNA-DUS-like"/>
</dbReference>
<dbReference type="PROSITE" id="PS01136">
    <property type="entry name" value="UPF0034"/>
    <property type="match status" value="1"/>
</dbReference>
<dbReference type="CDD" id="cd02801">
    <property type="entry name" value="DUS_like_FMN"/>
    <property type="match status" value="1"/>
</dbReference>
<evidence type="ECO:0000256" key="3">
    <source>
        <dbReference type="ARBA" id="ARBA00022643"/>
    </source>
</evidence>
<dbReference type="GO" id="GO:0017150">
    <property type="term" value="F:tRNA dihydrouridine synthase activity"/>
    <property type="evidence" value="ECO:0007669"/>
    <property type="project" value="InterPro"/>
</dbReference>
<dbReference type="GO" id="GO:0003676">
    <property type="term" value="F:nucleic acid binding"/>
    <property type="evidence" value="ECO:0007669"/>
    <property type="project" value="InterPro"/>
</dbReference>
<dbReference type="Gene3D" id="3.30.420.10">
    <property type="entry name" value="Ribonuclease H-like superfamily/Ribonuclease H"/>
    <property type="match status" value="1"/>
</dbReference>
<dbReference type="InterPro" id="IPR002156">
    <property type="entry name" value="RNaseH_domain"/>
</dbReference>
<dbReference type="EMBL" id="ASHM01000063">
    <property type="protein sequence ID" value="PNY03781.1"/>
    <property type="molecule type" value="Genomic_DNA"/>
</dbReference>
<accession>A0A2K3NL71</accession>
<gene>
    <name evidence="8" type="ORF">L195_g000190</name>
</gene>
<sequence>MCRKNCPKQERSHNVLQNLLILGLDQMRLAHLFCCPGTLKINVDAHLSSDGHWSTGLVLRRPDGSAVGAATRVHNGVADAATGEAMGLNDAMDWVEKLGEHKVIFELDSQIIVKAVKEKAMIRKGWGCVTRRCKRFLEVNPEANIRWVPRAANKAAHELAKWADHEPNRECQRVRGVVKGFINPRKMDYHNKLILAPMVRVGTLPLRLLAAEYGADITYGEEIVDHKIVKCDRRINELLGSTDFVEKGTESVVFRTCDQEKDKVVFQIGTSDAVRALTAAQLVCNDVAAIDINMGCPKPFSLSGGMGAALLSKPELISDILTTLRRNLTLPVTCKIRLLKSPHDTVELARRIEKTGVHAIAVHGSQVEPLQLELMAMEEKKFLLSLENRQILETLARICPHSGWINFLTSTTRTRHVLDRPRDPAKWSGIADVASALSIPVIANGDVFEYDDFQRIKSATGMFGHIPRLSLPNSCLGSSLQILLVLWGGGCQHYVCASSVMAARGALWNPSIFSPEGKVSYEIMEKEYIRKCILWDNDIRSTKHTLRDMKSHYTSLEVPFWRAVVKAESTADVA</sequence>
<dbReference type="InterPro" id="IPR018517">
    <property type="entry name" value="tRNA_hU_synthase_CS"/>
</dbReference>
<evidence type="ECO:0000256" key="1">
    <source>
        <dbReference type="ARBA" id="ARBA00001917"/>
    </source>
</evidence>
<dbReference type="AlphaFoldDB" id="A0A2K3NL71"/>
<dbReference type="PANTHER" id="PTHR45936:SF1">
    <property type="entry name" value="TRNA-DIHYDROURIDINE(20) SYNTHASE [NAD(P)+]-LIKE"/>
    <property type="match status" value="1"/>
</dbReference>
<organism evidence="8 9">
    <name type="scientific">Trifolium pratense</name>
    <name type="common">Red clover</name>
    <dbReference type="NCBI Taxonomy" id="57577"/>
    <lineage>
        <taxon>Eukaryota</taxon>
        <taxon>Viridiplantae</taxon>
        <taxon>Streptophyta</taxon>
        <taxon>Embryophyta</taxon>
        <taxon>Tracheophyta</taxon>
        <taxon>Spermatophyta</taxon>
        <taxon>Magnoliopsida</taxon>
        <taxon>eudicotyledons</taxon>
        <taxon>Gunneridae</taxon>
        <taxon>Pentapetalae</taxon>
        <taxon>rosids</taxon>
        <taxon>fabids</taxon>
        <taxon>Fabales</taxon>
        <taxon>Fabaceae</taxon>
        <taxon>Papilionoideae</taxon>
        <taxon>50 kb inversion clade</taxon>
        <taxon>NPAAA clade</taxon>
        <taxon>Hologalegina</taxon>
        <taxon>IRL clade</taxon>
        <taxon>Trifolieae</taxon>
        <taxon>Trifolium</taxon>
    </lineage>
</organism>
<feature type="domain" description="DUS-like FMN-binding" evidence="6">
    <location>
        <begin position="395"/>
        <end position="464"/>
    </location>
</feature>
<dbReference type="Gene3D" id="3.20.20.70">
    <property type="entry name" value="Aldolase class I"/>
    <property type="match status" value="2"/>
</dbReference>
<evidence type="ECO:0000313" key="8">
    <source>
        <dbReference type="EMBL" id="PNY03781.1"/>
    </source>
</evidence>
<dbReference type="Pfam" id="PF13456">
    <property type="entry name" value="RVT_3"/>
    <property type="match status" value="1"/>
</dbReference>
<evidence type="ECO:0000256" key="4">
    <source>
        <dbReference type="ARBA" id="ARBA00022694"/>
    </source>
</evidence>
<dbReference type="STRING" id="57577.A0A2K3NL71"/>
<evidence type="ECO:0000259" key="7">
    <source>
        <dbReference type="Pfam" id="PF13456"/>
    </source>
</evidence>
<evidence type="ECO:0000256" key="2">
    <source>
        <dbReference type="ARBA" id="ARBA00022630"/>
    </source>
</evidence>
<dbReference type="PANTHER" id="PTHR45936">
    <property type="entry name" value="TRNA-DIHYDROURIDINE(20) SYNTHASE [NAD(P)+]-LIKE"/>
    <property type="match status" value="1"/>
</dbReference>
<comment type="cofactor">
    <cofactor evidence="1">
        <name>FMN</name>
        <dbReference type="ChEBI" id="CHEBI:58210"/>
    </cofactor>
</comment>
<protein>
    <submittedName>
        <fullName evidence="8">tRNA-dihydrouridine synthase</fullName>
    </submittedName>
</protein>
<dbReference type="Pfam" id="PF01207">
    <property type="entry name" value="Dus"/>
    <property type="match status" value="2"/>
</dbReference>
<dbReference type="GO" id="GO:0004523">
    <property type="term" value="F:RNA-DNA hybrid ribonuclease activity"/>
    <property type="evidence" value="ECO:0007669"/>
    <property type="project" value="InterPro"/>
</dbReference>
<dbReference type="SUPFAM" id="SSF53098">
    <property type="entry name" value="Ribonuclease H-like"/>
    <property type="match status" value="1"/>
</dbReference>
<dbReference type="GO" id="GO:0050660">
    <property type="term" value="F:flavin adenine dinucleotide binding"/>
    <property type="evidence" value="ECO:0007669"/>
    <property type="project" value="InterPro"/>
</dbReference>
<keyword evidence="4" id="KW-0819">tRNA processing</keyword>
<evidence type="ECO:0000259" key="6">
    <source>
        <dbReference type="Pfam" id="PF01207"/>
    </source>
</evidence>